<sequence length="65" mass="6920">MNKIGKWLRGPAKISGFPRWLIILGLLTLSAAAIYRFAPLAGDIAWIVFGIAITGVLAILIAASK</sequence>
<feature type="transmembrane region" description="Helical" evidence="1">
    <location>
        <begin position="20"/>
        <end position="38"/>
    </location>
</feature>
<dbReference type="EMBL" id="MGGR01000035">
    <property type="protein sequence ID" value="OGM32152.1"/>
    <property type="molecule type" value="Genomic_DNA"/>
</dbReference>
<dbReference type="Proteomes" id="UP000177169">
    <property type="component" value="Unassembled WGS sequence"/>
</dbReference>
<protein>
    <submittedName>
        <fullName evidence="2">Uncharacterized protein</fullName>
    </submittedName>
</protein>
<accession>A0A1F7YXU4</accession>
<proteinExistence type="predicted"/>
<evidence type="ECO:0000256" key="1">
    <source>
        <dbReference type="SAM" id="Phobius"/>
    </source>
</evidence>
<feature type="transmembrane region" description="Helical" evidence="1">
    <location>
        <begin position="44"/>
        <end position="63"/>
    </location>
</feature>
<name>A0A1F7YXU4_9BACT</name>
<keyword evidence="1" id="KW-0812">Transmembrane</keyword>
<keyword evidence="1" id="KW-1133">Transmembrane helix</keyword>
<comment type="caution">
    <text evidence="2">The sequence shown here is derived from an EMBL/GenBank/DDBJ whole genome shotgun (WGS) entry which is preliminary data.</text>
</comment>
<dbReference type="STRING" id="1802505.A3D01_02075"/>
<organism evidence="2 3">
    <name type="scientific">Candidatus Woesebacteria bacterium RIFCSPHIGHO2_02_FULL_39_13</name>
    <dbReference type="NCBI Taxonomy" id="1802505"/>
    <lineage>
        <taxon>Bacteria</taxon>
        <taxon>Candidatus Woeseibacteriota</taxon>
    </lineage>
</organism>
<gene>
    <name evidence="2" type="ORF">A3D01_02075</name>
</gene>
<evidence type="ECO:0000313" key="2">
    <source>
        <dbReference type="EMBL" id="OGM32152.1"/>
    </source>
</evidence>
<reference evidence="2 3" key="1">
    <citation type="journal article" date="2016" name="Nat. Commun.">
        <title>Thousands of microbial genomes shed light on interconnected biogeochemical processes in an aquifer system.</title>
        <authorList>
            <person name="Anantharaman K."/>
            <person name="Brown C.T."/>
            <person name="Hug L.A."/>
            <person name="Sharon I."/>
            <person name="Castelle C.J."/>
            <person name="Probst A.J."/>
            <person name="Thomas B.C."/>
            <person name="Singh A."/>
            <person name="Wilkins M.J."/>
            <person name="Karaoz U."/>
            <person name="Brodie E.L."/>
            <person name="Williams K.H."/>
            <person name="Hubbard S.S."/>
            <person name="Banfield J.F."/>
        </authorList>
    </citation>
    <scope>NUCLEOTIDE SEQUENCE [LARGE SCALE GENOMIC DNA]</scope>
</reference>
<keyword evidence="1" id="KW-0472">Membrane</keyword>
<dbReference type="AlphaFoldDB" id="A0A1F7YXU4"/>
<evidence type="ECO:0000313" key="3">
    <source>
        <dbReference type="Proteomes" id="UP000177169"/>
    </source>
</evidence>